<dbReference type="Proteomes" id="UP001141629">
    <property type="component" value="Unassembled WGS sequence"/>
</dbReference>
<dbReference type="Pfam" id="PF13560">
    <property type="entry name" value="HTH_31"/>
    <property type="match status" value="1"/>
</dbReference>
<protein>
    <submittedName>
        <fullName evidence="3">Cupin domain-containing protein</fullName>
    </submittedName>
</protein>
<evidence type="ECO:0000256" key="1">
    <source>
        <dbReference type="ARBA" id="ARBA00023125"/>
    </source>
</evidence>
<dbReference type="Gene3D" id="1.10.260.40">
    <property type="entry name" value="lambda repressor-like DNA-binding domains"/>
    <property type="match status" value="1"/>
</dbReference>
<dbReference type="InterPro" id="IPR011051">
    <property type="entry name" value="RmlC_Cupin_sf"/>
</dbReference>
<reference evidence="3" key="1">
    <citation type="submission" date="2020-07" db="EMBL/GenBank/DDBJ databases">
        <authorList>
            <person name="Pettersson B.M.F."/>
            <person name="Behra P.R.K."/>
            <person name="Ramesh M."/>
            <person name="Das S."/>
            <person name="Dasgupta S."/>
            <person name="Kirsebom L.A."/>
        </authorList>
    </citation>
    <scope>NUCLEOTIDE SEQUENCE</scope>
    <source>
        <strain evidence="3">DSM 44838</strain>
    </source>
</reference>
<reference evidence="3" key="2">
    <citation type="journal article" date="2022" name="BMC Genomics">
        <title>Comparative genome analysis of mycobacteria focusing on tRNA and non-coding RNA.</title>
        <authorList>
            <person name="Behra P.R.K."/>
            <person name="Pettersson B.M.F."/>
            <person name="Ramesh M."/>
            <person name="Das S."/>
            <person name="Dasgupta S."/>
            <person name="Kirsebom L.A."/>
        </authorList>
    </citation>
    <scope>NUCLEOTIDE SEQUENCE</scope>
    <source>
        <strain evidence="3">DSM 44838</strain>
    </source>
</reference>
<dbReference type="InterPro" id="IPR014710">
    <property type="entry name" value="RmlC-like_jellyroll"/>
</dbReference>
<comment type="caution">
    <text evidence="3">The sequence shown here is derived from an EMBL/GenBank/DDBJ whole genome shotgun (WGS) entry which is preliminary data.</text>
</comment>
<dbReference type="SUPFAM" id="SSF47413">
    <property type="entry name" value="lambda repressor-like DNA-binding domains"/>
    <property type="match status" value="1"/>
</dbReference>
<evidence type="ECO:0000313" key="4">
    <source>
        <dbReference type="Proteomes" id="UP001141629"/>
    </source>
</evidence>
<dbReference type="InterPro" id="IPR001387">
    <property type="entry name" value="Cro/C1-type_HTH"/>
</dbReference>
<dbReference type="GO" id="GO:0005829">
    <property type="term" value="C:cytosol"/>
    <property type="evidence" value="ECO:0007669"/>
    <property type="project" value="TreeGrafter"/>
</dbReference>
<dbReference type="GO" id="GO:0003677">
    <property type="term" value="F:DNA binding"/>
    <property type="evidence" value="ECO:0007669"/>
    <property type="project" value="UniProtKB-KW"/>
</dbReference>
<dbReference type="PROSITE" id="PS50943">
    <property type="entry name" value="HTH_CROC1"/>
    <property type="match status" value="1"/>
</dbReference>
<dbReference type="InterPro" id="IPR013096">
    <property type="entry name" value="Cupin_2"/>
</dbReference>
<dbReference type="Gene3D" id="2.60.120.10">
    <property type="entry name" value="Jelly Rolls"/>
    <property type="match status" value="1"/>
</dbReference>
<name>A0A9X2YYN8_9MYCO</name>
<dbReference type="SMART" id="SM00530">
    <property type="entry name" value="HTH_XRE"/>
    <property type="match status" value="1"/>
</dbReference>
<sequence length="194" mass="20823">MTSTEDVTAEGSGSVELGARIKQFRLGRKLTQRQVAEFAEVSVSFLSQLERGVCGASVPTLSMIGKAMGLSVADLFSDEPASHHRVLRKEERPQIKTASGATKFMLTRRPLQNLEVLEGAMAPGGTIGSDSHTHGDSQELLLVLAGTVRLSLDGTEYELNVDDSIEYRSSSTHGVTNIGDDAARVLWIISPPSL</sequence>
<dbReference type="AlphaFoldDB" id="A0A9X2YYN8"/>
<organism evidence="3 4">
    <name type="scientific">Mycobacterium yunnanensis</name>
    <dbReference type="NCBI Taxonomy" id="368477"/>
    <lineage>
        <taxon>Bacteria</taxon>
        <taxon>Bacillati</taxon>
        <taxon>Actinomycetota</taxon>
        <taxon>Actinomycetes</taxon>
        <taxon>Mycobacteriales</taxon>
        <taxon>Mycobacteriaceae</taxon>
        <taxon>Mycobacterium</taxon>
    </lineage>
</organism>
<evidence type="ECO:0000259" key="2">
    <source>
        <dbReference type="PROSITE" id="PS50943"/>
    </source>
</evidence>
<dbReference type="PANTHER" id="PTHR46797">
    <property type="entry name" value="HTH-TYPE TRANSCRIPTIONAL REGULATOR"/>
    <property type="match status" value="1"/>
</dbReference>
<dbReference type="InterPro" id="IPR050807">
    <property type="entry name" value="TransReg_Diox_bact_type"/>
</dbReference>
<dbReference type="PANTHER" id="PTHR46797:SF2">
    <property type="entry name" value="TRANSCRIPTIONAL REGULATOR"/>
    <property type="match status" value="1"/>
</dbReference>
<dbReference type="InterPro" id="IPR010982">
    <property type="entry name" value="Lambda_DNA-bd_dom_sf"/>
</dbReference>
<proteinExistence type="predicted"/>
<feature type="domain" description="HTH cro/C1-type" evidence="2">
    <location>
        <begin position="21"/>
        <end position="75"/>
    </location>
</feature>
<dbReference type="SUPFAM" id="SSF51182">
    <property type="entry name" value="RmlC-like cupins"/>
    <property type="match status" value="1"/>
</dbReference>
<dbReference type="CDD" id="cd02209">
    <property type="entry name" value="cupin_XRE_C"/>
    <property type="match status" value="1"/>
</dbReference>
<keyword evidence="4" id="KW-1185">Reference proteome</keyword>
<dbReference type="Pfam" id="PF07883">
    <property type="entry name" value="Cupin_2"/>
    <property type="match status" value="1"/>
</dbReference>
<dbReference type="EMBL" id="JACKVK010000005">
    <property type="protein sequence ID" value="MCV7420524.1"/>
    <property type="molecule type" value="Genomic_DNA"/>
</dbReference>
<dbReference type="GO" id="GO:0003700">
    <property type="term" value="F:DNA-binding transcription factor activity"/>
    <property type="evidence" value="ECO:0007669"/>
    <property type="project" value="TreeGrafter"/>
</dbReference>
<keyword evidence="1" id="KW-0238">DNA-binding</keyword>
<accession>A0A9X2YYN8</accession>
<gene>
    <name evidence="3" type="ORF">H7K45_08225</name>
</gene>
<dbReference type="RefSeq" id="WP_263995306.1">
    <property type="nucleotide sequence ID" value="NZ_JACKVK010000005.1"/>
</dbReference>
<evidence type="ECO:0000313" key="3">
    <source>
        <dbReference type="EMBL" id="MCV7420524.1"/>
    </source>
</evidence>
<dbReference type="CDD" id="cd00093">
    <property type="entry name" value="HTH_XRE"/>
    <property type="match status" value="1"/>
</dbReference>